<comment type="pathway">
    <text evidence="3">Protein modification; protein glycosylation.</text>
</comment>
<dbReference type="InterPro" id="IPR008814">
    <property type="entry name" value="Swp1"/>
</dbReference>
<keyword evidence="18" id="KW-1185">Reference proteome</keyword>
<reference evidence="16 18" key="1">
    <citation type="submission" date="2017-11" db="EMBL/GenBank/DDBJ databases">
        <title>The genome of Rhizophagus clarus HR1 reveals common genetic basis of auxotrophy among arbuscular mycorrhizal fungi.</title>
        <authorList>
            <person name="Kobayashi Y."/>
        </authorList>
    </citation>
    <scope>NUCLEOTIDE SEQUENCE [LARGE SCALE GENOMIC DNA]</scope>
    <source>
        <strain evidence="16 18">HR1</strain>
    </source>
</reference>
<dbReference type="OrthoDB" id="432292at2759"/>
<dbReference type="UniPathway" id="UPA00378"/>
<evidence type="ECO:0000256" key="1">
    <source>
        <dbReference type="ARBA" id="ARBA00002791"/>
    </source>
</evidence>
<dbReference type="STRING" id="94130.A0A2Z6R1P7"/>
<feature type="transmembrane region" description="Helical" evidence="12">
    <location>
        <begin position="230"/>
        <end position="250"/>
    </location>
</feature>
<keyword evidence="6 13" id="KW-0732">Signal</keyword>
<feature type="domain" description="Ribophorin II third" evidence="14">
    <location>
        <begin position="39"/>
        <end position="160"/>
    </location>
</feature>
<comment type="function">
    <text evidence="1">Subunit of the oligosaccharyl transferase (OST) complex that catalyzes the initial transfer of a defined glycan (Glc(3)Man(9)GlcNAc(2) in eukaryotes) from the lipid carrier dolichol-pyrophosphate to an asparagine residue within an Asn-X-Ser/Thr consensus motif in nascent polypeptide chains, the first step in protein N-glycosylation. N-glycosylation occurs cotranslationally and the complex associates with the Sec61 complex at the channel-forming translocon complex that mediates protein translocation across the endoplasmic reticulum (ER). All subunits are required for a maximal enzyme activity.</text>
</comment>
<feature type="transmembrane region" description="Helical" evidence="12">
    <location>
        <begin position="256"/>
        <end position="274"/>
    </location>
</feature>
<evidence type="ECO:0000313" key="17">
    <source>
        <dbReference type="EMBL" id="GES85725.1"/>
    </source>
</evidence>
<name>A0A2Z6R1P7_9GLOM</name>
<evidence type="ECO:0000256" key="6">
    <source>
        <dbReference type="ARBA" id="ARBA00022729"/>
    </source>
</evidence>
<evidence type="ECO:0000256" key="10">
    <source>
        <dbReference type="ARBA" id="ARBA00030078"/>
    </source>
</evidence>
<dbReference type="GO" id="GO:0016740">
    <property type="term" value="F:transferase activity"/>
    <property type="evidence" value="ECO:0007669"/>
    <property type="project" value="UniProtKB-KW"/>
</dbReference>
<keyword evidence="7" id="KW-0256">Endoplasmic reticulum</keyword>
<sequence length="290" mass="32784">MRGSYVNIVLLSWQFFVLLLCTIISAQETSEHGFVITDLKLAVTTSDSVRKLTESVKYPSSLDNPIELSQGDNLKIIFSIQDKETKKGIQPHQSMLILSSKQTESQTPIIVTVRDNGKARAELDMRSAPENLFSGNYSLNLIIGTFSHNNPINYYIGTFNIDVSYSSPVLIKYGPKPEIHHIFRPDQKLPPTIISYSFMIIVLLPWLFLIGTWIHLGVNVSFLTSEPGSIPVIFSFLLTLLAIEILFYNYWIHLNIFQTLSWLSGFSILAFLLGQKALSDVQGWRLKGLR</sequence>
<evidence type="ECO:0000313" key="16">
    <source>
        <dbReference type="EMBL" id="GBB91504.1"/>
    </source>
</evidence>
<reference evidence="17" key="2">
    <citation type="submission" date="2019-10" db="EMBL/GenBank/DDBJ databases">
        <title>Conservation and host-specific expression of non-tandemly repeated heterogenous ribosome RNA gene in arbuscular mycorrhizal fungi.</title>
        <authorList>
            <person name="Maeda T."/>
            <person name="Kobayashi Y."/>
            <person name="Nakagawa T."/>
            <person name="Ezawa T."/>
            <person name="Yamaguchi K."/>
            <person name="Bino T."/>
            <person name="Nishimoto Y."/>
            <person name="Shigenobu S."/>
            <person name="Kawaguchi M."/>
        </authorList>
    </citation>
    <scope>NUCLEOTIDE SEQUENCE</scope>
    <source>
        <strain evidence="17">HR1</strain>
    </source>
</reference>
<comment type="similarity">
    <text evidence="4">Belongs to the SWP1 family.</text>
</comment>
<dbReference type="AlphaFoldDB" id="A0A2Z6R1P7"/>
<dbReference type="Pfam" id="PF25147">
    <property type="entry name" value="Ribophorin_II_C"/>
    <property type="match status" value="1"/>
</dbReference>
<dbReference type="Proteomes" id="UP000247702">
    <property type="component" value="Unassembled WGS sequence"/>
</dbReference>
<dbReference type="PANTHER" id="PTHR12640:SF0">
    <property type="entry name" value="DOLICHYL-DIPHOSPHOOLIGOSACCHARIDE--PROTEIN GLYCOSYLTRANSFERASE SUBUNIT 2"/>
    <property type="match status" value="1"/>
</dbReference>
<keyword evidence="9 12" id="KW-0472">Membrane</keyword>
<gene>
    <name evidence="17" type="ORF">RCL2_001282800</name>
    <name evidence="16" type="ORF">RclHR1_18830004</name>
</gene>
<dbReference type="EMBL" id="BEXD01000983">
    <property type="protein sequence ID" value="GBB91504.1"/>
    <property type="molecule type" value="Genomic_DNA"/>
</dbReference>
<evidence type="ECO:0000256" key="9">
    <source>
        <dbReference type="ARBA" id="ARBA00023136"/>
    </source>
</evidence>
<comment type="subcellular location">
    <subcellularLocation>
        <location evidence="2">Endoplasmic reticulum membrane</location>
        <topology evidence="2">Multi-pass membrane protein</topology>
    </subcellularLocation>
</comment>
<protein>
    <recommendedName>
        <fullName evidence="11">Ribophorin II</fullName>
    </recommendedName>
    <alternativeName>
        <fullName evidence="10">Ribophorin-2</fullName>
    </alternativeName>
</protein>
<dbReference type="InterPro" id="IPR056790">
    <property type="entry name" value="Ribophorin_II_C"/>
</dbReference>
<keyword evidence="17" id="KW-0808">Transferase</keyword>
<dbReference type="Proteomes" id="UP000615446">
    <property type="component" value="Unassembled WGS sequence"/>
</dbReference>
<dbReference type="EMBL" id="BLAL01000156">
    <property type="protein sequence ID" value="GES85725.1"/>
    <property type="molecule type" value="Genomic_DNA"/>
</dbReference>
<dbReference type="PANTHER" id="PTHR12640">
    <property type="entry name" value="RIBOPHORIN II"/>
    <property type="match status" value="1"/>
</dbReference>
<feature type="domain" description="Ribophorin II C-terminal" evidence="15">
    <location>
        <begin position="183"/>
        <end position="285"/>
    </location>
</feature>
<comment type="caution">
    <text evidence="16">The sequence shown here is derived from an EMBL/GenBank/DDBJ whole genome shotgun (WGS) entry which is preliminary data.</text>
</comment>
<keyword evidence="8 12" id="KW-1133">Transmembrane helix</keyword>
<dbReference type="InterPro" id="IPR055374">
    <property type="entry name" value="Ribophorin_II_3rd"/>
</dbReference>
<evidence type="ECO:0000256" key="8">
    <source>
        <dbReference type="ARBA" id="ARBA00022989"/>
    </source>
</evidence>
<evidence type="ECO:0000259" key="15">
    <source>
        <dbReference type="Pfam" id="PF25147"/>
    </source>
</evidence>
<proteinExistence type="inferred from homology"/>
<evidence type="ECO:0000259" key="14">
    <source>
        <dbReference type="Pfam" id="PF23860"/>
    </source>
</evidence>
<evidence type="ECO:0000313" key="18">
    <source>
        <dbReference type="Proteomes" id="UP000247702"/>
    </source>
</evidence>
<keyword evidence="5 12" id="KW-0812">Transmembrane</keyword>
<evidence type="ECO:0000256" key="3">
    <source>
        <dbReference type="ARBA" id="ARBA00004922"/>
    </source>
</evidence>
<feature type="chain" id="PRO_5044073134" description="Ribophorin II" evidence="13">
    <location>
        <begin position="27"/>
        <end position="290"/>
    </location>
</feature>
<dbReference type="GO" id="GO:0006487">
    <property type="term" value="P:protein N-linked glycosylation"/>
    <property type="evidence" value="ECO:0007669"/>
    <property type="project" value="TreeGrafter"/>
</dbReference>
<accession>A0A2Z6R1P7</accession>
<evidence type="ECO:0000256" key="7">
    <source>
        <dbReference type="ARBA" id="ARBA00022824"/>
    </source>
</evidence>
<feature type="signal peptide" evidence="13">
    <location>
        <begin position="1"/>
        <end position="26"/>
    </location>
</feature>
<dbReference type="Pfam" id="PF23860">
    <property type="entry name" value="Ribophorin_II_3rd"/>
    <property type="match status" value="1"/>
</dbReference>
<evidence type="ECO:0000256" key="13">
    <source>
        <dbReference type="SAM" id="SignalP"/>
    </source>
</evidence>
<evidence type="ECO:0000256" key="5">
    <source>
        <dbReference type="ARBA" id="ARBA00022692"/>
    </source>
</evidence>
<dbReference type="GO" id="GO:0008250">
    <property type="term" value="C:oligosaccharyltransferase complex"/>
    <property type="evidence" value="ECO:0007669"/>
    <property type="project" value="InterPro"/>
</dbReference>
<evidence type="ECO:0000256" key="2">
    <source>
        <dbReference type="ARBA" id="ARBA00004477"/>
    </source>
</evidence>
<organism evidence="16 18">
    <name type="scientific">Rhizophagus clarus</name>
    <dbReference type="NCBI Taxonomy" id="94130"/>
    <lineage>
        <taxon>Eukaryota</taxon>
        <taxon>Fungi</taxon>
        <taxon>Fungi incertae sedis</taxon>
        <taxon>Mucoromycota</taxon>
        <taxon>Glomeromycotina</taxon>
        <taxon>Glomeromycetes</taxon>
        <taxon>Glomerales</taxon>
        <taxon>Glomeraceae</taxon>
        <taxon>Rhizophagus</taxon>
    </lineage>
</organism>
<evidence type="ECO:0000256" key="4">
    <source>
        <dbReference type="ARBA" id="ARBA00009038"/>
    </source>
</evidence>
<feature type="transmembrane region" description="Helical" evidence="12">
    <location>
        <begin position="193"/>
        <end position="218"/>
    </location>
</feature>
<evidence type="ECO:0000256" key="12">
    <source>
        <dbReference type="SAM" id="Phobius"/>
    </source>
</evidence>
<evidence type="ECO:0000256" key="11">
    <source>
        <dbReference type="ARBA" id="ARBA00032139"/>
    </source>
</evidence>